<feature type="compositionally biased region" description="Basic and acidic residues" evidence="1">
    <location>
        <begin position="34"/>
        <end position="45"/>
    </location>
</feature>
<feature type="compositionally biased region" description="Low complexity" evidence="1">
    <location>
        <begin position="74"/>
        <end position="91"/>
    </location>
</feature>
<proteinExistence type="predicted"/>
<dbReference type="Proteomes" id="UP000325081">
    <property type="component" value="Unassembled WGS sequence"/>
</dbReference>
<keyword evidence="3" id="KW-1185">Reference proteome</keyword>
<comment type="caution">
    <text evidence="2">The sequence shown here is derived from an EMBL/GenBank/DDBJ whole genome shotgun (WGS) entry which is preliminary data.</text>
</comment>
<protein>
    <submittedName>
        <fullName evidence="2">Cytochrome P450 716B1</fullName>
    </submittedName>
</protein>
<sequence length="143" mass="16243">MKASIARAVGNLLCLGLTRPNNWATSKKSCPSGFDERREKGERGDSYLFVPSVSGPRIIEKSYGNEPRLKSSRARSSTAPRTSQTPSRPSAQALRVQQPQTKAQWHFWRNFRSIDHLTRAMTTLSLVNKIIWSSKIMLDYSFR</sequence>
<reference evidence="3" key="1">
    <citation type="journal article" date="2019" name="Curr. Biol.">
        <title>Genome Sequence of Striga asiatica Provides Insight into the Evolution of Plant Parasitism.</title>
        <authorList>
            <person name="Yoshida S."/>
            <person name="Kim S."/>
            <person name="Wafula E.K."/>
            <person name="Tanskanen J."/>
            <person name="Kim Y.M."/>
            <person name="Honaas L."/>
            <person name="Yang Z."/>
            <person name="Spallek T."/>
            <person name="Conn C.E."/>
            <person name="Ichihashi Y."/>
            <person name="Cheong K."/>
            <person name="Cui S."/>
            <person name="Der J.P."/>
            <person name="Gundlach H."/>
            <person name="Jiao Y."/>
            <person name="Hori C."/>
            <person name="Ishida J.K."/>
            <person name="Kasahara H."/>
            <person name="Kiba T."/>
            <person name="Kim M.S."/>
            <person name="Koo N."/>
            <person name="Laohavisit A."/>
            <person name="Lee Y.H."/>
            <person name="Lumba S."/>
            <person name="McCourt P."/>
            <person name="Mortimer J.C."/>
            <person name="Mutuku J.M."/>
            <person name="Nomura T."/>
            <person name="Sasaki-Sekimoto Y."/>
            <person name="Seto Y."/>
            <person name="Wang Y."/>
            <person name="Wakatake T."/>
            <person name="Sakakibara H."/>
            <person name="Demura T."/>
            <person name="Yamaguchi S."/>
            <person name="Yoneyama K."/>
            <person name="Manabe R.I."/>
            <person name="Nelson D.C."/>
            <person name="Schulman A.H."/>
            <person name="Timko M.P."/>
            <person name="dePamphilis C.W."/>
            <person name="Choi D."/>
            <person name="Shirasu K."/>
        </authorList>
    </citation>
    <scope>NUCLEOTIDE SEQUENCE [LARGE SCALE GENOMIC DNA]</scope>
    <source>
        <strain evidence="3">cv. UVA1</strain>
    </source>
</reference>
<accession>A0A5A7Q1T5</accession>
<evidence type="ECO:0000256" key="1">
    <source>
        <dbReference type="SAM" id="MobiDB-lite"/>
    </source>
</evidence>
<evidence type="ECO:0000313" key="2">
    <source>
        <dbReference type="EMBL" id="GER38317.1"/>
    </source>
</evidence>
<dbReference type="EMBL" id="BKCP01005472">
    <property type="protein sequence ID" value="GER38317.1"/>
    <property type="molecule type" value="Genomic_DNA"/>
</dbReference>
<evidence type="ECO:0000313" key="3">
    <source>
        <dbReference type="Proteomes" id="UP000325081"/>
    </source>
</evidence>
<dbReference type="AlphaFoldDB" id="A0A5A7Q1T5"/>
<organism evidence="2 3">
    <name type="scientific">Striga asiatica</name>
    <name type="common">Asiatic witchweed</name>
    <name type="synonym">Buchnera asiatica</name>
    <dbReference type="NCBI Taxonomy" id="4170"/>
    <lineage>
        <taxon>Eukaryota</taxon>
        <taxon>Viridiplantae</taxon>
        <taxon>Streptophyta</taxon>
        <taxon>Embryophyta</taxon>
        <taxon>Tracheophyta</taxon>
        <taxon>Spermatophyta</taxon>
        <taxon>Magnoliopsida</taxon>
        <taxon>eudicotyledons</taxon>
        <taxon>Gunneridae</taxon>
        <taxon>Pentapetalae</taxon>
        <taxon>asterids</taxon>
        <taxon>lamiids</taxon>
        <taxon>Lamiales</taxon>
        <taxon>Orobanchaceae</taxon>
        <taxon>Buchnereae</taxon>
        <taxon>Striga</taxon>
    </lineage>
</organism>
<feature type="region of interest" description="Disordered" evidence="1">
    <location>
        <begin position="26"/>
        <end position="96"/>
    </location>
</feature>
<gene>
    <name evidence="2" type="ORF">STAS_14836</name>
</gene>
<name>A0A5A7Q1T5_STRAF</name>